<dbReference type="Proteomes" id="UP000185494">
    <property type="component" value="Chromosome 1"/>
</dbReference>
<dbReference type="Gene3D" id="3.40.50.10610">
    <property type="entry name" value="ABC-type transport auxiliary lipoprotein component"/>
    <property type="match status" value="1"/>
</dbReference>
<keyword evidence="2" id="KW-0449">Lipoprotein</keyword>
<reference evidence="1 3" key="1">
    <citation type="submission" date="2016-05" db="EMBL/GenBank/DDBJ databases">
        <title>Complete Genome and Methylome Analysis of Psychrotrophic Bacterial Isolates from Antarctic Lake Untersee.</title>
        <authorList>
            <person name="Fomenkov A."/>
            <person name="Akimov V.N."/>
            <person name="Vasilyeva L.V."/>
            <person name="Andersen D."/>
            <person name="Vincze T."/>
            <person name="Roberts R.J."/>
        </authorList>
    </citation>
    <scope>NUCLEOTIDE SEQUENCE [LARGE SCALE GENOMIC DNA]</scope>
    <source>
        <strain evidence="1 3">U14-5</strain>
    </source>
</reference>
<evidence type="ECO:0000313" key="4">
    <source>
        <dbReference type="Proteomes" id="UP001258945"/>
    </source>
</evidence>
<organism evidence="1 3">
    <name type="scientific">Roseomonas gilardii</name>
    <dbReference type="NCBI Taxonomy" id="257708"/>
    <lineage>
        <taxon>Bacteria</taxon>
        <taxon>Pseudomonadati</taxon>
        <taxon>Pseudomonadota</taxon>
        <taxon>Alphaproteobacteria</taxon>
        <taxon>Acetobacterales</taxon>
        <taxon>Roseomonadaceae</taxon>
        <taxon>Roseomonas</taxon>
    </lineage>
</organism>
<keyword evidence="4" id="KW-1185">Reference proteome</keyword>
<gene>
    <name evidence="1" type="ORF">RGI145_14235</name>
    <name evidence="2" type="ORF">RQ831_03625</name>
</gene>
<dbReference type="eggNOG" id="COG3218">
    <property type="taxonomic scope" value="Bacteria"/>
</dbReference>
<dbReference type="Proteomes" id="UP001258945">
    <property type="component" value="Unassembled WGS sequence"/>
</dbReference>
<dbReference type="RefSeq" id="WP_075798876.1">
    <property type="nucleotide sequence ID" value="NZ_CP015583.1"/>
</dbReference>
<name>A0A1L7AH23_9PROT</name>
<dbReference type="EMBL" id="JAVVDO010000003">
    <property type="protein sequence ID" value="MDT8330130.1"/>
    <property type="molecule type" value="Genomic_DNA"/>
</dbReference>
<dbReference type="STRING" id="257708.RGI145_14235"/>
<accession>A0A1L7AH23</accession>
<reference evidence="2" key="3">
    <citation type="submission" date="2023-09" db="EMBL/GenBank/DDBJ databases">
        <authorList>
            <person name="Schober I."/>
            <person name="Bunk B."/>
        </authorList>
    </citation>
    <scope>NUCLEOTIDE SEQUENCE</scope>
    <source>
        <strain evidence="2">DSM 103800</strain>
    </source>
</reference>
<reference evidence="2 4" key="2">
    <citation type="journal article" date="2019" name="Microb. Pathog.">
        <title>Comparison of VITEK 2, MALDI-TOF MS, 16S rRNA gene sequencing, and whole-genome sequencing for identification of Roseomonas mucosa.</title>
        <authorList>
            <person name="Rudolph W.W."/>
            <person name="Gunzer F."/>
            <person name="Trauth M."/>
            <person name="Bunk B."/>
            <person name="Bigge R."/>
            <person name="Schrottner P."/>
        </authorList>
    </citation>
    <scope>NUCLEOTIDE SEQUENCE [LARGE SCALE GENOMIC DNA]</scope>
    <source>
        <strain evidence="2 4">DSM 103800</strain>
    </source>
</reference>
<evidence type="ECO:0000313" key="1">
    <source>
        <dbReference type="EMBL" id="APT58097.1"/>
    </source>
</evidence>
<evidence type="ECO:0000313" key="3">
    <source>
        <dbReference type="Proteomes" id="UP000185494"/>
    </source>
</evidence>
<sequence length="210" mass="22637">MNGPTRRHTLARRPLLAALLALPGCSALQSRPYVEPLRFRLDPVRSGPPLRGFGRQTVLLRLARAAPGTEGRMLRAINPDGTVHVEYYAEWVAPPAEAMDEALRRWLVASGLFAAVLAPGTRANSDLVLETELTALHADLGQGLARAGLSAVLLREGALDRRAVRQFTVSGTAPLPPERPLRPEPQAQAMVAALAGAFAQLEQQILIALR</sequence>
<dbReference type="SUPFAM" id="SSF159594">
    <property type="entry name" value="XCC0632-like"/>
    <property type="match status" value="1"/>
</dbReference>
<dbReference type="KEGG" id="rgi:RGI145_14235"/>
<proteinExistence type="predicted"/>
<evidence type="ECO:0000313" key="2">
    <source>
        <dbReference type="EMBL" id="MDT8330130.1"/>
    </source>
</evidence>
<dbReference type="EMBL" id="CP015583">
    <property type="protein sequence ID" value="APT58097.1"/>
    <property type="molecule type" value="Genomic_DNA"/>
</dbReference>
<protein>
    <submittedName>
        <fullName evidence="2">ABC-type transport auxiliary lipoprotein family protein</fullName>
    </submittedName>
</protein>
<dbReference type="AlphaFoldDB" id="A0A1L7AH23"/>